<proteinExistence type="predicted"/>
<dbReference type="OrthoDB" id="5517585at2"/>
<feature type="region of interest" description="Disordered" evidence="1">
    <location>
        <begin position="24"/>
        <end position="109"/>
    </location>
</feature>
<feature type="signal peptide" evidence="2">
    <location>
        <begin position="1"/>
        <end position="25"/>
    </location>
</feature>
<accession>A0A0F6SHX8</accession>
<evidence type="ECO:0000313" key="4">
    <source>
        <dbReference type="Proteomes" id="UP000034883"/>
    </source>
</evidence>
<dbReference type="EMBL" id="CP011125">
    <property type="protein sequence ID" value="AKF11219.1"/>
    <property type="molecule type" value="Genomic_DNA"/>
</dbReference>
<evidence type="ECO:0000313" key="3">
    <source>
        <dbReference type="EMBL" id="AKF11219.1"/>
    </source>
</evidence>
<dbReference type="STRING" id="927083.DB32_008368"/>
<keyword evidence="4" id="KW-1185">Reference proteome</keyword>
<feature type="chain" id="PRO_5002509598" evidence="2">
    <location>
        <begin position="26"/>
        <end position="498"/>
    </location>
</feature>
<sequence length="498" mass="53806">MMYGLRNMGGLAVIAALATSTWVSAARAQTDAPAPSDERAVEAAPRDEAAPPDDAAPPDEAAPPENAAPLEAPTPDATTDDAPREPVDASEEQREGDAPLPDEPPDQAEAATRTLSTTMLPARPAFTFWRDGDDFIKPVIQLSAMLVAYLPHSDTTEGLAARVSTLALARFGLEGQLFGFVTFRSVFERNFGFSLARNGPVGTSVWEGTASLQARENYLRLSQWGLSLTGGIFPDPASLDFISSNVLDGFGMDPYVRDPLLVSGFAQGQGVMLRYGWEWLDFGLSYTGGNPLTTSLAFGFGGDVSSLGTLFTAPLRALANGIPGSDIHLNTITPSFTFSHEIVDLRLAAQLYFVDIDVTTDADASLFGYNLRATAQVKILGDMLRLNGTFAYRRNEQVEIPDVTIRSQRDYEGFVGAGGVDFTWEMLSVGAQYYFLTSSITDMSSLTNHYINVAATLWLMEPYVSIGARWSRSMAEATPMAPRVNATDSFIVSMRLLI</sequence>
<evidence type="ECO:0000256" key="1">
    <source>
        <dbReference type="SAM" id="MobiDB-lite"/>
    </source>
</evidence>
<dbReference type="KEGG" id="samy:DB32_008368"/>
<dbReference type="AlphaFoldDB" id="A0A0F6SHX8"/>
<organism evidence="3 4">
    <name type="scientific">Sandaracinus amylolyticus</name>
    <dbReference type="NCBI Taxonomy" id="927083"/>
    <lineage>
        <taxon>Bacteria</taxon>
        <taxon>Pseudomonadati</taxon>
        <taxon>Myxococcota</taxon>
        <taxon>Polyangia</taxon>
        <taxon>Polyangiales</taxon>
        <taxon>Sandaracinaceae</taxon>
        <taxon>Sandaracinus</taxon>
    </lineage>
</organism>
<dbReference type="Proteomes" id="UP000034883">
    <property type="component" value="Chromosome"/>
</dbReference>
<protein>
    <submittedName>
        <fullName evidence="3">Uncharacterized protein</fullName>
    </submittedName>
</protein>
<dbReference type="SUPFAM" id="SSF56935">
    <property type="entry name" value="Porins"/>
    <property type="match status" value="1"/>
</dbReference>
<feature type="compositionally biased region" description="Basic and acidic residues" evidence="1">
    <location>
        <begin position="36"/>
        <end position="49"/>
    </location>
</feature>
<feature type="compositionally biased region" description="Low complexity" evidence="1">
    <location>
        <begin position="63"/>
        <end position="77"/>
    </location>
</feature>
<gene>
    <name evidence="3" type="ORF">DB32_008368</name>
</gene>
<name>A0A0F6SHX8_9BACT</name>
<feature type="compositionally biased region" description="Basic and acidic residues" evidence="1">
    <location>
        <begin position="81"/>
        <end position="97"/>
    </location>
</feature>
<evidence type="ECO:0000256" key="2">
    <source>
        <dbReference type="SAM" id="SignalP"/>
    </source>
</evidence>
<keyword evidence="2" id="KW-0732">Signal</keyword>
<reference evidence="3 4" key="1">
    <citation type="submission" date="2015-03" db="EMBL/GenBank/DDBJ databases">
        <title>Genome assembly of Sandaracinus amylolyticus DSM 53668.</title>
        <authorList>
            <person name="Sharma G."/>
            <person name="Subramanian S."/>
        </authorList>
    </citation>
    <scope>NUCLEOTIDE SEQUENCE [LARGE SCALE GENOMIC DNA]</scope>
    <source>
        <strain evidence="3 4">DSM 53668</strain>
    </source>
</reference>
<dbReference type="RefSeq" id="WP_053238107.1">
    <property type="nucleotide sequence ID" value="NZ_CP011125.1"/>
</dbReference>